<evidence type="ECO:0000313" key="8">
    <source>
        <dbReference type="Proteomes" id="UP001558613"/>
    </source>
</evidence>
<dbReference type="InterPro" id="IPR007593">
    <property type="entry name" value="CD225/Dispanin_fam"/>
</dbReference>
<evidence type="ECO:0000256" key="1">
    <source>
        <dbReference type="ARBA" id="ARBA00004370"/>
    </source>
</evidence>
<evidence type="ECO:0000256" key="2">
    <source>
        <dbReference type="ARBA" id="ARBA00006843"/>
    </source>
</evidence>
<comment type="subcellular location">
    <subcellularLocation>
        <location evidence="1">Membrane</location>
    </subcellularLocation>
</comment>
<dbReference type="PANTHER" id="PTHR13999:SF31">
    <property type="entry name" value="IFITM1-RELATED"/>
    <property type="match status" value="1"/>
</dbReference>
<protein>
    <submittedName>
        <fullName evidence="7">Uncharacterized protein</fullName>
    </submittedName>
</protein>
<dbReference type="EMBL" id="JAYMGO010000003">
    <property type="protein sequence ID" value="KAL1278279.1"/>
    <property type="molecule type" value="Genomic_DNA"/>
</dbReference>
<comment type="caution">
    <text evidence="7">The sequence shown here is derived from an EMBL/GenBank/DDBJ whole genome shotgun (WGS) entry which is preliminary data.</text>
</comment>
<reference evidence="7 8" key="1">
    <citation type="submission" date="2023-09" db="EMBL/GenBank/DDBJ databases">
        <authorList>
            <person name="Wang M."/>
        </authorList>
    </citation>
    <scope>NUCLEOTIDE SEQUENCE [LARGE SCALE GENOMIC DNA]</scope>
    <source>
        <strain evidence="7">GT-2023</strain>
        <tissue evidence="7">Liver</tissue>
    </source>
</reference>
<evidence type="ECO:0000256" key="3">
    <source>
        <dbReference type="ARBA" id="ARBA00022692"/>
    </source>
</evidence>
<name>A0ABR3NMN3_9TELE</name>
<organism evidence="7 8">
    <name type="scientific">Cirrhinus molitorella</name>
    <name type="common">mud carp</name>
    <dbReference type="NCBI Taxonomy" id="172907"/>
    <lineage>
        <taxon>Eukaryota</taxon>
        <taxon>Metazoa</taxon>
        <taxon>Chordata</taxon>
        <taxon>Craniata</taxon>
        <taxon>Vertebrata</taxon>
        <taxon>Euteleostomi</taxon>
        <taxon>Actinopterygii</taxon>
        <taxon>Neopterygii</taxon>
        <taxon>Teleostei</taxon>
        <taxon>Ostariophysi</taxon>
        <taxon>Cypriniformes</taxon>
        <taxon>Cyprinidae</taxon>
        <taxon>Labeoninae</taxon>
        <taxon>Labeonini</taxon>
        <taxon>Cirrhinus</taxon>
    </lineage>
</organism>
<comment type="similarity">
    <text evidence="2">Belongs to the CD225/Dispanin family.</text>
</comment>
<dbReference type="Proteomes" id="UP001558613">
    <property type="component" value="Unassembled WGS sequence"/>
</dbReference>
<gene>
    <name evidence="7" type="ORF">QQF64_024952</name>
</gene>
<dbReference type="Pfam" id="PF04505">
    <property type="entry name" value="CD225"/>
    <property type="match status" value="1"/>
</dbReference>
<accession>A0ABR3NMN3</accession>
<feature type="transmembrane region" description="Helical" evidence="6">
    <location>
        <begin position="50"/>
        <end position="72"/>
    </location>
</feature>
<evidence type="ECO:0000256" key="5">
    <source>
        <dbReference type="ARBA" id="ARBA00023136"/>
    </source>
</evidence>
<evidence type="ECO:0000256" key="6">
    <source>
        <dbReference type="SAM" id="Phobius"/>
    </source>
</evidence>
<keyword evidence="3 6" id="KW-0812">Transmembrane</keyword>
<sequence length="159" mass="18126">MEFQHIYEIPSQDAARETVAVEMNNFSETDNEGVSPEVVYVRVKLKGKDYMCCSVFNIMFCNCLFLGCAALICSLKARSKMDEGDMVKAQKYSRRACRTNTMAVIVTSFQSEVQCHLVQWLRSEDVLNCANMPKNTCNNYQEAEISQRSEFVSGKWAEI</sequence>
<dbReference type="PANTHER" id="PTHR13999">
    <property type="entry name" value="INTERFERON INDUCIBLE TRANSMEMBRANE PROTEIN"/>
    <property type="match status" value="1"/>
</dbReference>
<evidence type="ECO:0000256" key="4">
    <source>
        <dbReference type="ARBA" id="ARBA00022989"/>
    </source>
</evidence>
<proteinExistence type="inferred from homology"/>
<keyword evidence="4 6" id="KW-1133">Transmembrane helix</keyword>
<keyword evidence="8" id="KW-1185">Reference proteome</keyword>
<evidence type="ECO:0000313" key="7">
    <source>
        <dbReference type="EMBL" id="KAL1278279.1"/>
    </source>
</evidence>
<dbReference type="InterPro" id="IPR051517">
    <property type="entry name" value="IFITM_antiviral_protein"/>
</dbReference>
<keyword evidence="5 6" id="KW-0472">Membrane</keyword>